<protein>
    <recommendedName>
        <fullName evidence="1">At1g61320/AtMIF1 LRR domain-containing protein</fullName>
    </recommendedName>
</protein>
<dbReference type="PANTHER" id="PTHR34145">
    <property type="entry name" value="OS02G0105600 PROTEIN"/>
    <property type="match status" value="1"/>
</dbReference>
<dbReference type="SUPFAM" id="SSF52047">
    <property type="entry name" value="RNI-like"/>
    <property type="match status" value="1"/>
</dbReference>
<dbReference type="InterPro" id="IPR053772">
    <property type="entry name" value="At1g61320/At1g61330-like"/>
</dbReference>
<proteinExistence type="predicted"/>
<name>A5C5C2_VITVI</name>
<dbReference type="PANTHER" id="PTHR34145:SF68">
    <property type="entry name" value="FBD DOMAIN-CONTAINING PROTEIN"/>
    <property type="match status" value="1"/>
</dbReference>
<feature type="domain" description="At1g61320/AtMIF1 LRR" evidence="1">
    <location>
        <begin position="30"/>
        <end position="108"/>
    </location>
</feature>
<dbReference type="Pfam" id="PF23622">
    <property type="entry name" value="LRR_At1g61320_AtMIF1"/>
    <property type="match status" value="2"/>
</dbReference>
<evidence type="ECO:0000313" key="2">
    <source>
        <dbReference type="EMBL" id="CAN81846.1"/>
    </source>
</evidence>
<organism evidence="2">
    <name type="scientific">Vitis vinifera</name>
    <name type="common">Grape</name>
    <dbReference type="NCBI Taxonomy" id="29760"/>
    <lineage>
        <taxon>Eukaryota</taxon>
        <taxon>Viridiplantae</taxon>
        <taxon>Streptophyta</taxon>
        <taxon>Embryophyta</taxon>
        <taxon>Tracheophyta</taxon>
        <taxon>Spermatophyta</taxon>
        <taxon>Magnoliopsida</taxon>
        <taxon>eudicotyledons</taxon>
        <taxon>Gunneridae</taxon>
        <taxon>Pentapetalae</taxon>
        <taxon>rosids</taxon>
        <taxon>Vitales</taxon>
        <taxon>Vitaceae</taxon>
        <taxon>Viteae</taxon>
        <taxon>Vitis</taxon>
    </lineage>
</organism>
<evidence type="ECO:0000259" key="1">
    <source>
        <dbReference type="Pfam" id="PF23622"/>
    </source>
</evidence>
<sequence>MAPLTDIAPVGIARKTQRCKEGTVSSFYALRLVFIRFAVEYFLSNCPLLERLFLHENDVLRNLKAVGPSLMLRYLEVVGCWGVKTIEICDTNLVSFTYDGMLPKMHLKNVPLLVEERLRDYLLPELKNLKQFVLNVERRQNDCLLGFIAMIKNWPNLQRFVLQTRHDHDKKRKVARRDLREAIEDSHQYLKVVEIEGYCNYSYDFELFKQIIENVVTLEKIIIDTHDPQSVKLQASRSRAKTGRRSRAKQLLTTQVPPGVELIVL</sequence>
<dbReference type="EMBL" id="AM482901">
    <property type="protein sequence ID" value="CAN81846.1"/>
    <property type="molecule type" value="Genomic_DNA"/>
</dbReference>
<feature type="domain" description="At1g61320/AtMIF1 LRR" evidence="1">
    <location>
        <begin position="127"/>
        <end position="233"/>
    </location>
</feature>
<dbReference type="InterPro" id="IPR055357">
    <property type="entry name" value="LRR_At1g61320_AtMIF1"/>
</dbReference>
<dbReference type="AlphaFoldDB" id="A5C5C2"/>
<gene>
    <name evidence="2" type="ORF">VITISV_037892</name>
</gene>
<reference evidence="2" key="1">
    <citation type="journal article" date="2007" name="PLoS ONE">
        <title>The first genome sequence of an elite grapevine cultivar (Pinot noir Vitis vinifera L.): coping with a highly heterozygous genome.</title>
        <authorList>
            <person name="Velasco R."/>
            <person name="Zharkikh A."/>
            <person name="Troggio M."/>
            <person name="Cartwright D.A."/>
            <person name="Cestaro A."/>
            <person name="Pruss D."/>
            <person name="Pindo M."/>
            <person name="FitzGerald L.M."/>
            <person name="Vezzulli S."/>
            <person name="Reid J."/>
            <person name="Malacarne G."/>
            <person name="Iliev D."/>
            <person name="Coppola G."/>
            <person name="Wardell B."/>
            <person name="Micheletti D."/>
            <person name="Macalma T."/>
            <person name="Facci M."/>
            <person name="Mitchell J.T."/>
            <person name="Perazzolli M."/>
            <person name="Eldredge G."/>
            <person name="Gatto P."/>
            <person name="Oyzerski R."/>
            <person name="Moretto M."/>
            <person name="Gutin N."/>
            <person name="Stefanini M."/>
            <person name="Chen Y."/>
            <person name="Segala C."/>
            <person name="Davenport C."/>
            <person name="Dematte L."/>
            <person name="Mraz A."/>
            <person name="Battilana J."/>
            <person name="Stormo K."/>
            <person name="Costa F."/>
            <person name="Tao Q."/>
            <person name="Si-Ammour A."/>
            <person name="Harkins T."/>
            <person name="Lackey A."/>
            <person name="Perbost C."/>
            <person name="Taillon B."/>
            <person name="Stella A."/>
            <person name="Solovyev V."/>
            <person name="Fawcett J.A."/>
            <person name="Sterck L."/>
            <person name="Vandepoele K."/>
            <person name="Grando S.M."/>
            <person name="Toppo S."/>
            <person name="Moser C."/>
            <person name="Lanchbury J."/>
            <person name="Bogden R."/>
            <person name="Skolnick M."/>
            <person name="Sgaramella V."/>
            <person name="Bhatnagar S.K."/>
            <person name="Fontana P."/>
            <person name="Gutin A."/>
            <person name="Van de Peer Y."/>
            <person name="Salamini F."/>
            <person name="Viola R."/>
        </authorList>
    </citation>
    <scope>NUCLEOTIDE SEQUENCE</scope>
</reference>
<accession>A5C5C2</accession>